<protein>
    <submittedName>
        <fullName evidence="2">Uncharacterized protein</fullName>
    </submittedName>
</protein>
<dbReference type="RefSeq" id="WP_341598861.1">
    <property type="nucleotide sequence ID" value="NZ_JBAKAZ010000082.1"/>
</dbReference>
<keyword evidence="3" id="KW-1185">Reference proteome</keyword>
<evidence type="ECO:0000313" key="3">
    <source>
        <dbReference type="Proteomes" id="UP001369082"/>
    </source>
</evidence>
<evidence type="ECO:0000256" key="1">
    <source>
        <dbReference type="SAM" id="MobiDB-lite"/>
    </source>
</evidence>
<sequence length="82" mass="9420">MADFDPVAAGESAKKERKLRNGRNYTKRPSKLEPFRNEIAKMYIYGYSLDLISIYLHQSHGQKAARSTIQRYLKSIGITRNG</sequence>
<name>A0ABU9GU51_9GAMM</name>
<proteinExistence type="predicted"/>
<evidence type="ECO:0000313" key="2">
    <source>
        <dbReference type="EMBL" id="MEL0630734.1"/>
    </source>
</evidence>
<feature type="compositionally biased region" description="Basic residues" evidence="1">
    <location>
        <begin position="15"/>
        <end position="29"/>
    </location>
</feature>
<feature type="region of interest" description="Disordered" evidence="1">
    <location>
        <begin position="1"/>
        <end position="29"/>
    </location>
</feature>
<organism evidence="2 3">
    <name type="scientific">Psychromonas aquatilis</name>
    <dbReference type="NCBI Taxonomy" id="2005072"/>
    <lineage>
        <taxon>Bacteria</taxon>
        <taxon>Pseudomonadati</taxon>
        <taxon>Pseudomonadota</taxon>
        <taxon>Gammaproteobacteria</taxon>
        <taxon>Alteromonadales</taxon>
        <taxon>Psychromonadaceae</taxon>
        <taxon>Psychromonas</taxon>
    </lineage>
</organism>
<dbReference type="EMBL" id="JBAKAZ010000082">
    <property type="protein sequence ID" value="MEL0630734.1"/>
    <property type="molecule type" value="Genomic_DNA"/>
</dbReference>
<gene>
    <name evidence="2" type="ORF">V6256_14080</name>
</gene>
<dbReference type="Proteomes" id="UP001369082">
    <property type="component" value="Unassembled WGS sequence"/>
</dbReference>
<accession>A0ABU9GU51</accession>
<reference evidence="2 3" key="1">
    <citation type="submission" date="2024-02" db="EMBL/GenBank/DDBJ databases">
        <title>Bacteria isolated from the canopy kelp, Nereocystis luetkeana.</title>
        <authorList>
            <person name="Pfister C.A."/>
            <person name="Younker I.T."/>
            <person name="Light S.H."/>
        </authorList>
    </citation>
    <scope>NUCLEOTIDE SEQUENCE [LARGE SCALE GENOMIC DNA]</scope>
    <source>
        <strain evidence="2 3">TI.1.05</strain>
    </source>
</reference>
<comment type="caution">
    <text evidence="2">The sequence shown here is derived from an EMBL/GenBank/DDBJ whole genome shotgun (WGS) entry which is preliminary data.</text>
</comment>